<gene>
    <name evidence="1" type="ORF">SAMN05216404_101139</name>
</gene>
<sequence>MHRGYHSWYPNETNSNFGFNLPWRDRLPGTYKARPPDNHEEMTIGINLFRKVV</sequence>
<protein>
    <submittedName>
        <fullName evidence="1">Uncharacterized protein</fullName>
    </submittedName>
</protein>
<proteinExistence type="predicted"/>
<reference evidence="1 2" key="1">
    <citation type="submission" date="2016-10" db="EMBL/GenBank/DDBJ databases">
        <authorList>
            <person name="de Groot N.N."/>
        </authorList>
    </citation>
    <scope>NUCLEOTIDE SEQUENCE [LARGE SCALE GENOMIC DNA]</scope>
    <source>
        <strain evidence="1 2">Nl18</strain>
    </source>
</reference>
<evidence type="ECO:0000313" key="2">
    <source>
        <dbReference type="Proteomes" id="UP000183898"/>
    </source>
</evidence>
<organism evidence="1 2">
    <name type="scientific">Nitrosospira multiformis</name>
    <dbReference type="NCBI Taxonomy" id="1231"/>
    <lineage>
        <taxon>Bacteria</taxon>
        <taxon>Pseudomonadati</taxon>
        <taxon>Pseudomonadota</taxon>
        <taxon>Betaproteobacteria</taxon>
        <taxon>Nitrosomonadales</taxon>
        <taxon>Nitrosomonadaceae</taxon>
        <taxon>Nitrosospira</taxon>
    </lineage>
</organism>
<dbReference type="Proteomes" id="UP000183898">
    <property type="component" value="Unassembled WGS sequence"/>
</dbReference>
<evidence type="ECO:0000313" key="1">
    <source>
        <dbReference type="EMBL" id="SEM78343.1"/>
    </source>
</evidence>
<dbReference type="AlphaFoldDB" id="A0A1H8B6G9"/>
<name>A0A1H8B6G9_9PROT</name>
<dbReference type="EMBL" id="FOCT01000001">
    <property type="protein sequence ID" value="SEM78343.1"/>
    <property type="molecule type" value="Genomic_DNA"/>
</dbReference>
<accession>A0A1H8B6G9</accession>